<dbReference type="Pfam" id="PF14559">
    <property type="entry name" value="TPR_19"/>
    <property type="match status" value="1"/>
</dbReference>
<feature type="repeat" description="TPR" evidence="1">
    <location>
        <begin position="210"/>
        <end position="243"/>
    </location>
</feature>
<evidence type="ECO:0000256" key="1">
    <source>
        <dbReference type="PROSITE-ProRule" id="PRU00339"/>
    </source>
</evidence>
<organism evidence="2 3">
    <name type="scientific">Limulus polyphemus</name>
    <name type="common">Atlantic horseshoe crab</name>
    <dbReference type="NCBI Taxonomy" id="6850"/>
    <lineage>
        <taxon>Eukaryota</taxon>
        <taxon>Metazoa</taxon>
        <taxon>Ecdysozoa</taxon>
        <taxon>Arthropoda</taxon>
        <taxon>Chelicerata</taxon>
        <taxon>Merostomata</taxon>
        <taxon>Xiphosura</taxon>
        <taxon>Limulidae</taxon>
        <taxon>Limulus</taxon>
    </lineage>
</organism>
<dbReference type="PANTHER" id="PTHR44395">
    <property type="match status" value="1"/>
</dbReference>
<dbReference type="SMART" id="SM00028">
    <property type="entry name" value="TPR"/>
    <property type="match status" value="5"/>
</dbReference>
<dbReference type="GeneID" id="111083201"/>
<dbReference type="InterPro" id="IPR019734">
    <property type="entry name" value="TPR_rpt"/>
</dbReference>
<evidence type="ECO:0000313" key="3">
    <source>
        <dbReference type="RefSeq" id="XP_022235231.1"/>
    </source>
</evidence>
<dbReference type="Gene3D" id="1.25.40.10">
    <property type="entry name" value="Tetratricopeptide repeat domain"/>
    <property type="match status" value="2"/>
</dbReference>
<name>A0ABM1RV26_LIMPO</name>
<reference evidence="3" key="1">
    <citation type="submission" date="2025-08" db="UniProtKB">
        <authorList>
            <consortium name="RefSeq"/>
        </authorList>
    </citation>
    <scope>IDENTIFICATION</scope>
    <source>
        <tissue evidence="3">Muscle</tissue>
    </source>
</reference>
<proteinExistence type="predicted"/>
<protein>
    <submittedName>
        <fullName evidence="3">Transmembrane and TPR repeat-containing protein CG4050-like</fullName>
    </submittedName>
</protein>
<dbReference type="PROSITE" id="PS50005">
    <property type="entry name" value="TPR"/>
    <property type="match status" value="3"/>
</dbReference>
<dbReference type="RefSeq" id="XP_022235231.1">
    <property type="nucleotide sequence ID" value="XM_022379523.1"/>
</dbReference>
<evidence type="ECO:0000313" key="2">
    <source>
        <dbReference type="Proteomes" id="UP000694941"/>
    </source>
</evidence>
<accession>A0ABM1RV26</accession>
<dbReference type="Pfam" id="PF00515">
    <property type="entry name" value="TPR_1"/>
    <property type="match status" value="1"/>
</dbReference>
<dbReference type="SUPFAM" id="SSF48452">
    <property type="entry name" value="TPR-like"/>
    <property type="match status" value="1"/>
</dbReference>
<sequence>MKFDFLPIDNHSFDIQRSKEAEDMYIRALQFDADNPNLYYNLGVVLLDQGRYEEALSLFNRALELEPEHKQALINSAMLLQESNLQKTEEEASRRFHKATDGVMHEEGVFFSLGMLALENGNPAVAERWFRKAIEIKPSDRSALFNLALLLTENNRHSEALDVLEQLLQHHTGHVKGLLLLGDIYITQMENLDGAETCYQKILEVDPRNVQGLHNLCVVYLHRGHLKQAEQCFLQATNLAPNAEYIRHHLQLVRSQILKQNLPIGVTRKDFHQLKYSGSVR</sequence>
<keyword evidence="2" id="KW-1185">Reference proteome</keyword>
<dbReference type="PROSITE" id="PS50293">
    <property type="entry name" value="TPR_REGION"/>
    <property type="match status" value="1"/>
</dbReference>
<feature type="repeat" description="TPR" evidence="1">
    <location>
        <begin position="36"/>
        <end position="69"/>
    </location>
</feature>
<feature type="repeat" description="TPR" evidence="1">
    <location>
        <begin position="107"/>
        <end position="140"/>
    </location>
</feature>
<dbReference type="PANTHER" id="PTHR44395:SF1">
    <property type="entry name" value="PROTEIN O-MANNOSYL-TRANSFERASE TMTC3"/>
    <property type="match status" value="1"/>
</dbReference>
<dbReference type="Proteomes" id="UP000694941">
    <property type="component" value="Unplaced"/>
</dbReference>
<gene>
    <name evidence="3" type="primary">LOC111083201</name>
</gene>
<dbReference type="Pfam" id="PF13432">
    <property type="entry name" value="TPR_16"/>
    <property type="match status" value="1"/>
</dbReference>
<dbReference type="InterPro" id="IPR011990">
    <property type="entry name" value="TPR-like_helical_dom_sf"/>
</dbReference>
<keyword evidence="1" id="KW-0802">TPR repeat</keyword>